<comment type="subcellular location">
    <subcellularLocation>
        <location evidence="1">Membrane</location>
        <topology evidence="1">Multi-pass membrane protein</topology>
    </subcellularLocation>
</comment>
<feature type="compositionally biased region" description="Polar residues" evidence="2">
    <location>
        <begin position="463"/>
        <end position="472"/>
    </location>
</feature>
<evidence type="ECO:0000256" key="2">
    <source>
        <dbReference type="SAM" id="MobiDB-lite"/>
    </source>
</evidence>
<sequence length="484" mass="52183">MLRCLSRSREYYQDNVFQDSKSRKFLWFIPLAPNTHPLQFFAFLLAVFVAMTIVVYTSASQAVIISTMLHISDSSGDVTGSLALYGEIVALAMVVFWGTISDRIQKRTVYCFSLLLMGLAVCLYPQVESLYPGLLLLKLVFAAGSAGCTTMMAAMMTDVVHGKGGLVSGLIGACSGLGAIFAAFVLFAVPAKLGVATKSPVQGVVVGWGIIGGCILFLGIILWFCLPKSKHGTTEPIYIRIKKGILSGKDPRISLAFVTSFFARADEIIITSFISLWVNQYYIDVGQCKVGSPCYMAMGTTGAMTGIAQSVSLASAPFFGLASEYLPRPYPIIAAGLIGAAGCFPFAFSFDPTSRTSLAFVILIAVGELGMIISGMAMLNGPYVPKDLRGSISGTYSFIGAIGIIIISKIGGVLFDKWMKGAPFLLLGIGHCLVSVFAIVVLLLNKRLESRDRLRDEHERNQGQEQSVSAQDFESLEYPSEIKR</sequence>
<dbReference type="EMBL" id="JAEPQZ010000002">
    <property type="protein sequence ID" value="KAG2184876.1"/>
    <property type="molecule type" value="Genomic_DNA"/>
</dbReference>
<name>A0A8H7Q552_MORIS</name>
<evidence type="ECO:0000313" key="6">
    <source>
        <dbReference type="Proteomes" id="UP000654370"/>
    </source>
</evidence>
<feature type="transmembrane region" description="Helical" evidence="3">
    <location>
        <begin position="40"/>
        <end position="59"/>
    </location>
</feature>
<dbReference type="Gene3D" id="1.20.1250.20">
    <property type="entry name" value="MFS general substrate transporter like domains"/>
    <property type="match status" value="2"/>
</dbReference>
<dbReference type="OrthoDB" id="18110at2759"/>
<evidence type="ECO:0000256" key="1">
    <source>
        <dbReference type="ARBA" id="ARBA00004141"/>
    </source>
</evidence>
<keyword evidence="3" id="KW-0812">Transmembrane</keyword>
<gene>
    <name evidence="5" type="ORF">INT43_000789</name>
</gene>
<organism evidence="5 6">
    <name type="scientific">Mortierella isabellina</name>
    <name type="common">Filamentous fungus</name>
    <name type="synonym">Umbelopsis isabellina</name>
    <dbReference type="NCBI Taxonomy" id="91625"/>
    <lineage>
        <taxon>Eukaryota</taxon>
        <taxon>Fungi</taxon>
        <taxon>Fungi incertae sedis</taxon>
        <taxon>Mucoromycota</taxon>
        <taxon>Mucoromycotina</taxon>
        <taxon>Umbelopsidomycetes</taxon>
        <taxon>Umbelopsidales</taxon>
        <taxon>Umbelopsidaceae</taxon>
        <taxon>Umbelopsis</taxon>
    </lineage>
</organism>
<keyword evidence="3" id="KW-0472">Membrane</keyword>
<feature type="transmembrane region" description="Helical" evidence="3">
    <location>
        <begin position="396"/>
        <end position="415"/>
    </location>
</feature>
<dbReference type="AlphaFoldDB" id="A0A8H7Q552"/>
<feature type="region of interest" description="Disordered" evidence="2">
    <location>
        <begin position="455"/>
        <end position="484"/>
    </location>
</feature>
<dbReference type="GO" id="GO:0016020">
    <property type="term" value="C:membrane"/>
    <property type="evidence" value="ECO:0007669"/>
    <property type="project" value="UniProtKB-SubCell"/>
</dbReference>
<proteinExistence type="predicted"/>
<evidence type="ECO:0000259" key="4">
    <source>
        <dbReference type="PROSITE" id="PS50850"/>
    </source>
</evidence>
<feature type="transmembrane region" description="Helical" evidence="3">
    <location>
        <begin position="109"/>
        <end position="127"/>
    </location>
</feature>
<dbReference type="PANTHER" id="PTHR23524">
    <property type="entry name" value="TRANSPORTER, PUTATIVE (AFU_ORTHOLOGUE AFUA_8G04850)-RELATED"/>
    <property type="match status" value="1"/>
</dbReference>
<dbReference type="Proteomes" id="UP000654370">
    <property type="component" value="Unassembled WGS sequence"/>
</dbReference>
<reference evidence="5" key="1">
    <citation type="submission" date="2020-12" db="EMBL/GenBank/DDBJ databases">
        <title>Metabolic potential, ecology and presence of endohyphal bacteria is reflected in genomic diversity of Mucoromycotina.</title>
        <authorList>
            <person name="Muszewska A."/>
            <person name="Okrasinska A."/>
            <person name="Steczkiewicz K."/>
            <person name="Drgas O."/>
            <person name="Orlowska M."/>
            <person name="Perlinska-Lenart U."/>
            <person name="Aleksandrzak-Piekarczyk T."/>
            <person name="Szatraj K."/>
            <person name="Zielenkiewicz U."/>
            <person name="Pilsyk S."/>
            <person name="Malc E."/>
            <person name="Mieczkowski P."/>
            <person name="Kruszewska J.S."/>
            <person name="Biernat P."/>
            <person name="Pawlowska J."/>
        </authorList>
    </citation>
    <scope>NUCLEOTIDE SEQUENCE</scope>
    <source>
        <strain evidence="5">WA0000067209</strain>
    </source>
</reference>
<dbReference type="PANTHER" id="PTHR23524:SF1">
    <property type="entry name" value="MRH DOMAIN-CONTAINING PROTEIN-RELATED"/>
    <property type="match status" value="1"/>
</dbReference>
<evidence type="ECO:0000313" key="5">
    <source>
        <dbReference type="EMBL" id="KAG2184876.1"/>
    </source>
</evidence>
<dbReference type="PROSITE" id="PS50850">
    <property type="entry name" value="MFS"/>
    <property type="match status" value="1"/>
</dbReference>
<dbReference type="GO" id="GO:0022857">
    <property type="term" value="F:transmembrane transporter activity"/>
    <property type="evidence" value="ECO:0007669"/>
    <property type="project" value="InterPro"/>
</dbReference>
<feature type="transmembrane region" description="Helical" evidence="3">
    <location>
        <begin position="201"/>
        <end position="226"/>
    </location>
</feature>
<comment type="caution">
    <text evidence="5">The sequence shown here is derived from an EMBL/GenBank/DDBJ whole genome shotgun (WGS) entry which is preliminary data.</text>
</comment>
<accession>A0A8H7Q552</accession>
<dbReference type="InterPro" id="IPR036259">
    <property type="entry name" value="MFS_trans_sf"/>
</dbReference>
<dbReference type="CDD" id="cd06174">
    <property type="entry name" value="MFS"/>
    <property type="match status" value="1"/>
</dbReference>
<dbReference type="Pfam" id="PF07690">
    <property type="entry name" value="MFS_1"/>
    <property type="match status" value="1"/>
</dbReference>
<feature type="domain" description="Major facilitator superfamily (MFS) profile" evidence="4">
    <location>
        <begin position="252"/>
        <end position="484"/>
    </location>
</feature>
<feature type="transmembrane region" description="Helical" evidence="3">
    <location>
        <begin position="79"/>
        <end position="97"/>
    </location>
</feature>
<dbReference type="InterPro" id="IPR011701">
    <property type="entry name" value="MFS"/>
</dbReference>
<feature type="transmembrane region" description="Helical" evidence="3">
    <location>
        <begin position="330"/>
        <end position="348"/>
    </location>
</feature>
<keyword evidence="3" id="KW-1133">Transmembrane helix</keyword>
<dbReference type="SUPFAM" id="SSF103473">
    <property type="entry name" value="MFS general substrate transporter"/>
    <property type="match status" value="1"/>
</dbReference>
<feature type="transmembrane region" description="Helical" evidence="3">
    <location>
        <begin position="360"/>
        <end position="384"/>
    </location>
</feature>
<feature type="transmembrane region" description="Helical" evidence="3">
    <location>
        <begin position="133"/>
        <end position="154"/>
    </location>
</feature>
<keyword evidence="6" id="KW-1185">Reference proteome</keyword>
<feature type="transmembrane region" description="Helical" evidence="3">
    <location>
        <begin position="421"/>
        <end position="445"/>
    </location>
</feature>
<evidence type="ECO:0000256" key="3">
    <source>
        <dbReference type="SAM" id="Phobius"/>
    </source>
</evidence>
<feature type="transmembrane region" description="Helical" evidence="3">
    <location>
        <begin position="166"/>
        <end position="189"/>
    </location>
</feature>
<protein>
    <recommendedName>
        <fullName evidence="4">Major facilitator superfamily (MFS) profile domain-containing protein</fullName>
    </recommendedName>
</protein>
<dbReference type="InterPro" id="IPR020846">
    <property type="entry name" value="MFS_dom"/>
</dbReference>